<keyword evidence="3" id="KW-1185">Reference proteome</keyword>
<reference evidence="2 3" key="1">
    <citation type="submission" date="2020-02" db="EMBL/GenBank/DDBJ databases">
        <authorList>
            <person name="Ma Q."/>
            <person name="Huang Y."/>
            <person name="Song X."/>
            <person name="Pei D."/>
        </authorList>
    </citation>
    <scope>NUCLEOTIDE SEQUENCE [LARGE SCALE GENOMIC DNA]</scope>
    <source>
        <strain evidence="2">Sxm20200214</strain>
        <tissue evidence="2">Leaf</tissue>
    </source>
</reference>
<evidence type="ECO:0000259" key="1">
    <source>
        <dbReference type="Pfam" id="PF12697"/>
    </source>
</evidence>
<comment type="caution">
    <text evidence="2">The sequence shown here is derived from an EMBL/GenBank/DDBJ whole genome shotgun (WGS) entry which is preliminary data.</text>
</comment>
<dbReference type="PANTHER" id="PTHR43139">
    <property type="entry name" value="SI:DKEY-122A22.2"/>
    <property type="match status" value="1"/>
</dbReference>
<dbReference type="InterPro" id="IPR052370">
    <property type="entry name" value="Meta-cleavage_hydrolase"/>
</dbReference>
<sequence length="288" mass="33059">MFDHLKLLRCFSFTASRDWLFKQSFSNAGLRSVITDLSNGNPLASTTTSMHCWIPKSPNRSKPNLLLLHGFGANAMWQYGEHLRAFTGRFNVYVPDLLFFGLSSTSEPNRSESFQAQCLMRLMEAHGVHRMSIVGISYGGFVGYNMEDGLFKVPNLEEATKILIPQTPEKLKELIRFSFVKPIKGVPSFFLWDFIDVMCVEFVEEKRDLIKSILKDRRLSDLPRIKQKSLIIWGEEDQIFPLELGYRLKRHIGENAEIVVIKKAGHAVNLEKSKEFLKHLKSFLIDSL</sequence>
<evidence type="ECO:0000313" key="3">
    <source>
        <dbReference type="Proteomes" id="UP000886595"/>
    </source>
</evidence>
<dbReference type="AlphaFoldDB" id="A0A8X8ARY5"/>
<organism evidence="2 3">
    <name type="scientific">Brassica carinata</name>
    <name type="common">Ethiopian mustard</name>
    <name type="synonym">Abyssinian cabbage</name>
    <dbReference type="NCBI Taxonomy" id="52824"/>
    <lineage>
        <taxon>Eukaryota</taxon>
        <taxon>Viridiplantae</taxon>
        <taxon>Streptophyta</taxon>
        <taxon>Embryophyta</taxon>
        <taxon>Tracheophyta</taxon>
        <taxon>Spermatophyta</taxon>
        <taxon>Magnoliopsida</taxon>
        <taxon>eudicotyledons</taxon>
        <taxon>Gunneridae</taxon>
        <taxon>Pentapetalae</taxon>
        <taxon>rosids</taxon>
        <taxon>malvids</taxon>
        <taxon>Brassicales</taxon>
        <taxon>Brassicaceae</taxon>
        <taxon>Brassiceae</taxon>
        <taxon>Brassica</taxon>
    </lineage>
</organism>
<dbReference type="Pfam" id="PF12697">
    <property type="entry name" value="Abhydrolase_6"/>
    <property type="match status" value="1"/>
</dbReference>
<dbReference type="SUPFAM" id="SSF53474">
    <property type="entry name" value="alpha/beta-Hydrolases"/>
    <property type="match status" value="1"/>
</dbReference>
<dbReference type="Proteomes" id="UP000886595">
    <property type="component" value="Unassembled WGS sequence"/>
</dbReference>
<dbReference type="PANTHER" id="PTHR43139:SF49">
    <property type="entry name" value="AB HYDROLASE-1 DOMAIN-CONTAINING PROTEIN"/>
    <property type="match status" value="1"/>
</dbReference>
<evidence type="ECO:0000313" key="2">
    <source>
        <dbReference type="EMBL" id="KAG2309997.1"/>
    </source>
</evidence>
<dbReference type="InterPro" id="IPR029058">
    <property type="entry name" value="AB_hydrolase_fold"/>
</dbReference>
<feature type="domain" description="AB hydrolase-1" evidence="1">
    <location>
        <begin position="65"/>
        <end position="276"/>
    </location>
</feature>
<dbReference type="OrthoDB" id="6431331at2759"/>
<protein>
    <recommendedName>
        <fullName evidence="1">AB hydrolase-1 domain-containing protein</fullName>
    </recommendedName>
</protein>
<proteinExistence type="predicted"/>
<gene>
    <name evidence="2" type="ORF">Bca52824_021554</name>
</gene>
<dbReference type="EMBL" id="JAAMPC010000005">
    <property type="protein sequence ID" value="KAG2309997.1"/>
    <property type="molecule type" value="Genomic_DNA"/>
</dbReference>
<name>A0A8X8ARY5_BRACI</name>
<dbReference type="Gene3D" id="3.40.50.1820">
    <property type="entry name" value="alpha/beta hydrolase"/>
    <property type="match status" value="2"/>
</dbReference>
<accession>A0A8X8ARY5</accession>
<dbReference type="InterPro" id="IPR000073">
    <property type="entry name" value="AB_hydrolase_1"/>
</dbReference>